<evidence type="ECO:0000313" key="3">
    <source>
        <dbReference type="EMBL" id="CEF74740.1"/>
    </source>
</evidence>
<proteinExistence type="predicted"/>
<dbReference type="VEuPathDB" id="FungiDB:FGRAMPH1_01G05871"/>
<keyword evidence="2" id="KW-0732">Signal</keyword>
<dbReference type="RefSeq" id="XP_011318368.1">
    <property type="nucleotide sequence ID" value="XM_011320066.1"/>
</dbReference>
<gene>
    <name evidence="4" type="primary">FG02447.1</name>
    <name evidence="3" type="ORF">FGRAMPH1_01T05871</name>
</gene>
<feature type="compositionally biased region" description="Basic and acidic residues" evidence="1">
    <location>
        <begin position="174"/>
        <end position="210"/>
    </location>
</feature>
<feature type="signal peptide" evidence="2">
    <location>
        <begin position="1"/>
        <end position="17"/>
    </location>
</feature>
<dbReference type="OrthoDB" id="5101370at2759"/>
<keyword evidence="5" id="KW-1185">Reference proteome</keyword>
<dbReference type="AlphaFoldDB" id="I1RFH3"/>
<dbReference type="EMBL" id="HG970332">
    <property type="protein sequence ID" value="CEF74740.1"/>
    <property type="molecule type" value="Genomic_DNA"/>
</dbReference>
<dbReference type="Proteomes" id="UP000070720">
    <property type="component" value="Chromosome 1"/>
</dbReference>
<reference evidence="4 5" key="2">
    <citation type="journal article" date="2010" name="Nature">
        <title>Comparative genomics reveals mobile pathogenicity chromosomes in Fusarium.</title>
        <authorList>
            <person name="Ma L.J."/>
            <person name="van der Does H.C."/>
            <person name="Borkovich K.A."/>
            <person name="Coleman J.J."/>
            <person name="Daboussi M.J."/>
            <person name="Di Pietro A."/>
            <person name="Dufresne M."/>
            <person name="Freitag M."/>
            <person name="Grabherr M."/>
            <person name="Henrissat B."/>
            <person name="Houterman P.M."/>
            <person name="Kang S."/>
            <person name="Shim W.B."/>
            <person name="Woloshuk C."/>
            <person name="Xie X."/>
            <person name="Xu J.R."/>
            <person name="Antoniw J."/>
            <person name="Baker S.E."/>
            <person name="Bluhm B.H."/>
            <person name="Breakspear A."/>
            <person name="Brown D.W."/>
            <person name="Butchko R.A."/>
            <person name="Chapman S."/>
            <person name="Coulson R."/>
            <person name="Coutinho P.M."/>
            <person name="Danchin E.G."/>
            <person name="Diener A."/>
            <person name="Gale L.R."/>
            <person name="Gardiner D.M."/>
            <person name="Goff S."/>
            <person name="Hammond-Kosack K.E."/>
            <person name="Hilburn K."/>
            <person name="Hua-Van A."/>
            <person name="Jonkers W."/>
            <person name="Kazan K."/>
            <person name="Kodira C.D."/>
            <person name="Koehrsen M."/>
            <person name="Kumar L."/>
            <person name="Lee Y.H."/>
            <person name="Li L."/>
            <person name="Manners J.M."/>
            <person name="Miranda-Saavedra D."/>
            <person name="Mukherjee M."/>
            <person name="Park G."/>
            <person name="Park J."/>
            <person name="Park S.Y."/>
            <person name="Proctor R.H."/>
            <person name="Regev A."/>
            <person name="Ruiz-Roldan M.C."/>
            <person name="Sain D."/>
            <person name="Sakthikumar S."/>
            <person name="Sykes S."/>
            <person name="Schwartz D.C."/>
            <person name="Turgeon B.G."/>
            <person name="Wapinski I."/>
            <person name="Yoder O."/>
            <person name="Young S."/>
            <person name="Zeng Q."/>
            <person name="Zhou S."/>
            <person name="Galagan J."/>
            <person name="Cuomo C.A."/>
            <person name="Kistler H.C."/>
            <person name="Rep M."/>
        </authorList>
    </citation>
    <scope>GENOME REANNOTATION</scope>
    <source>
        <strain evidence="5">ATCC MYA-4620 / CBS 123657 / FGSC 9075 / NRRL 31084 / PH-1</strain>
        <strain evidence="4">PH-1 / ATCC MYA-4620 / FGSC 9075 / NRRL 31084</strain>
    </source>
</reference>
<reference evidence="3 5" key="4">
    <citation type="journal article" date="2015" name="BMC Genomics">
        <title>The completed genome sequence of the pathogenic ascomycete fungus Fusarium graminearum.</title>
        <authorList>
            <person name="King R."/>
            <person name="Urban M."/>
            <person name="Hammond-Kosack M.C."/>
            <person name="Hassani-Pak K."/>
            <person name="Hammond-Kosack K.E."/>
        </authorList>
    </citation>
    <scope>NUCLEOTIDE SEQUENCE [LARGE SCALE GENOMIC DNA]</scope>
    <source>
        <strain evidence="5">ATCC MYA-4620 / CBS 123657 / FGSC 9075 / NRRL 31084 / PH-1</strain>
        <strain evidence="3">PH-1</strain>
    </source>
</reference>
<evidence type="ECO:0000313" key="4">
    <source>
        <dbReference type="EnsemblFungi" id="CEF74740"/>
    </source>
</evidence>
<reference key="3">
    <citation type="submission" date="2014-02" db="EMBL/GenBank/DDBJ databases">
        <title>A revised Fusarium graminearum genomic reference sequence using whole shotgun re-sequencing.</title>
        <authorList>
            <person name="King R."/>
            <person name="Urban M."/>
            <person name="Hassani-Pak K."/>
            <person name="Hammond-Kosack K."/>
        </authorList>
    </citation>
    <scope>NUCLEOTIDE SEQUENCE</scope>
    <source>
        <strain>PH-1</strain>
    </source>
</reference>
<evidence type="ECO:0000256" key="2">
    <source>
        <dbReference type="SAM" id="SignalP"/>
    </source>
</evidence>
<feature type="region of interest" description="Disordered" evidence="1">
    <location>
        <begin position="158"/>
        <end position="276"/>
    </location>
</feature>
<name>I1RFH3_GIBZE</name>
<sequence length="304" mass="31964">MYFKSLVIPALFATVRAAEDGVRYETRTATITQCFTRDALAAPTAVVIGATAIVHEPAVTGGPIIVEVDAPNCESCGCPTCVHTVEYTTKFQCFCSTGLCDQEYSIKEKYSGMKDKPSMDSHSIPIGFTCDVQTCTTCGPEPVTATITYPVKDRPYMNNVAHPTAAPPSGGKGGDYKPEGDNKGQDYDNGSKYDNKPEGDSKGQDYDNGSKYDNGAKPVDEPSYPDAPVPAKKPEGQPMPAPMPKPNESNGFYSSVKPTSDSGAQESGYPGAGDEHPVIVSAAAGQQVGIIGAGVAVVMVLLSL</sequence>
<dbReference type="HOGENOM" id="CLU_1069774_0_0_1"/>
<reference evidence="4" key="5">
    <citation type="submission" date="2017-01" db="UniProtKB">
        <authorList>
            <consortium name="EnsemblFungi"/>
        </authorList>
    </citation>
    <scope>IDENTIFICATION</scope>
    <source>
        <strain evidence="4">PH-1 / ATCC MYA-4620 / FGSC 9075 / NRRL 31084</strain>
    </source>
</reference>
<feature type="compositionally biased region" description="Polar residues" evidence="1">
    <location>
        <begin position="247"/>
        <end position="265"/>
    </location>
</feature>
<feature type="chain" id="PRO_5010124120" evidence="2">
    <location>
        <begin position="18"/>
        <end position="304"/>
    </location>
</feature>
<organism evidence="3 5">
    <name type="scientific">Gibberella zeae (strain ATCC MYA-4620 / CBS 123657 / FGSC 9075 / NRRL 31084 / PH-1)</name>
    <name type="common">Wheat head blight fungus</name>
    <name type="synonym">Fusarium graminearum</name>
    <dbReference type="NCBI Taxonomy" id="229533"/>
    <lineage>
        <taxon>Eukaryota</taxon>
        <taxon>Fungi</taxon>
        <taxon>Dikarya</taxon>
        <taxon>Ascomycota</taxon>
        <taxon>Pezizomycotina</taxon>
        <taxon>Sordariomycetes</taxon>
        <taxon>Hypocreomycetidae</taxon>
        <taxon>Hypocreales</taxon>
        <taxon>Nectriaceae</taxon>
        <taxon>Fusarium</taxon>
    </lineage>
</organism>
<dbReference type="KEGG" id="fgr:FGSG_02447"/>
<dbReference type="InParanoid" id="I1RFH3"/>
<dbReference type="eggNOG" id="ENOG502T0QC">
    <property type="taxonomic scope" value="Eukaryota"/>
</dbReference>
<evidence type="ECO:0000256" key="1">
    <source>
        <dbReference type="SAM" id="MobiDB-lite"/>
    </source>
</evidence>
<reference evidence="4 5" key="1">
    <citation type="journal article" date="2007" name="Science">
        <title>The Fusarium graminearum genome reveals a link between localized polymorphism and pathogen specialization.</title>
        <authorList>
            <person name="Cuomo C.A."/>
            <person name="Gueldener U."/>
            <person name="Xu J.-R."/>
            <person name="Trail F."/>
            <person name="Turgeon B.G."/>
            <person name="Di Pietro A."/>
            <person name="Walton J.D."/>
            <person name="Ma L.-J."/>
            <person name="Baker S.E."/>
            <person name="Rep M."/>
            <person name="Adam G."/>
            <person name="Antoniw J."/>
            <person name="Baldwin T."/>
            <person name="Calvo S.E."/>
            <person name="Chang Y.-L."/>
            <person name="DeCaprio D."/>
            <person name="Gale L.R."/>
            <person name="Gnerre S."/>
            <person name="Goswami R.S."/>
            <person name="Hammond-Kosack K."/>
            <person name="Harris L.J."/>
            <person name="Hilburn K."/>
            <person name="Kennell J.C."/>
            <person name="Kroken S."/>
            <person name="Magnuson J.K."/>
            <person name="Mannhaupt G."/>
            <person name="Mauceli E.W."/>
            <person name="Mewes H.-W."/>
            <person name="Mitterbauer R."/>
            <person name="Muehlbauer G."/>
            <person name="Muensterkoetter M."/>
            <person name="Nelson D."/>
            <person name="O'Donnell K."/>
            <person name="Ouellet T."/>
            <person name="Qi W."/>
            <person name="Quesneville H."/>
            <person name="Roncero M.I.G."/>
            <person name="Seong K.-Y."/>
            <person name="Tetko I.V."/>
            <person name="Urban M."/>
            <person name="Waalwijk C."/>
            <person name="Ward T.J."/>
            <person name="Yao J."/>
            <person name="Birren B.W."/>
            <person name="Kistler H.C."/>
        </authorList>
    </citation>
    <scope>NUCLEOTIDE SEQUENCE [LARGE SCALE GENOMIC DNA]</scope>
    <source>
        <strain evidence="5">ATCC MYA-4620 / CBS 123657 / FGSC 9075 / NRRL 31084 / PH-1</strain>
        <strain evidence="4">PH-1 / ATCC MYA-4620 / FGSC 9075 / NRRL 31084</strain>
    </source>
</reference>
<accession>I1RFH3</accession>
<evidence type="ECO:0000313" key="5">
    <source>
        <dbReference type="Proteomes" id="UP000070720"/>
    </source>
</evidence>
<dbReference type="EnsemblFungi" id="CEF74740">
    <property type="protein sequence ID" value="CEF74740"/>
    <property type="gene ID" value="FGRRES_02447"/>
</dbReference>
<protein>
    <submittedName>
        <fullName evidence="3">Chromosome 1, complete genome</fullName>
    </submittedName>
</protein>